<reference evidence="1 2" key="1">
    <citation type="submission" date="2018-06" db="EMBL/GenBank/DDBJ databases">
        <authorList>
            <consortium name="Pathogen Informatics"/>
            <person name="Doyle S."/>
        </authorList>
    </citation>
    <scope>NUCLEOTIDE SEQUENCE [LARGE SCALE GENOMIC DNA]</scope>
    <source>
        <strain evidence="1 2">NCTC13316</strain>
    </source>
</reference>
<dbReference type="AlphaFoldDB" id="A0A378JP66"/>
<name>A0A378JP66_9GAMM</name>
<evidence type="ECO:0000313" key="1">
    <source>
        <dbReference type="EMBL" id="STX52877.1"/>
    </source>
</evidence>
<gene>
    <name evidence="1" type="ORF">NCTC13316_03003</name>
</gene>
<organism evidence="1 2">
    <name type="scientific">Legionella busanensis</name>
    <dbReference type="NCBI Taxonomy" id="190655"/>
    <lineage>
        <taxon>Bacteria</taxon>
        <taxon>Pseudomonadati</taxon>
        <taxon>Pseudomonadota</taxon>
        <taxon>Gammaproteobacteria</taxon>
        <taxon>Legionellales</taxon>
        <taxon>Legionellaceae</taxon>
        <taxon>Legionella</taxon>
    </lineage>
</organism>
<protein>
    <submittedName>
        <fullName evidence="1">Uncharacterized protein</fullName>
    </submittedName>
</protein>
<sequence>MKKKLQIERESKNYNGDSGAKRYLFLTRIT</sequence>
<evidence type="ECO:0000313" key="2">
    <source>
        <dbReference type="Proteomes" id="UP000254794"/>
    </source>
</evidence>
<accession>A0A378JP66</accession>
<keyword evidence="2" id="KW-1185">Reference proteome</keyword>
<dbReference type="EMBL" id="UGOD01000001">
    <property type="protein sequence ID" value="STX52877.1"/>
    <property type="molecule type" value="Genomic_DNA"/>
</dbReference>
<proteinExistence type="predicted"/>
<dbReference type="Proteomes" id="UP000254794">
    <property type="component" value="Unassembled WGS sequence"/>
</dbReference>